<accession>A0A8J4TC47</accession>
<dbReference type="GO" id="GO:0005886">
    <property type="term" value="C:plasma membrane"/>
    <property type="evidence" value="ECO:0007669"/>
    <property type="project" value="TreeGrafter"/>
</dbReference>
<evidence type="ECO:0000313" key="2">
    <source>
        <dbReference type="EMBL" id="KAF5403243.1"/>
    </source>
</evidence>
<keyword evidence="3" id="KW-1185">Reference proteome</keyword>
<dbReference type="AlphaFoldDB" id="A0A8J4TC47"/>
<dbReference type="GO" id="GO:0030276">
    <property type="term" value="F:clathrin binding"/>
    <property type="evidence" value="ECO:0007669"/>
    <property type="project" value="TreeGrafter"/>
</dbReference>
<evidence type="ECO:0000259" key="1">
    <source>
        <dbReference type="PROSITE" id="PS50004"/>
    </source>
</evidence>
<dbReference type="GO" id="GO:0000149">
    <property type="term" value="F:SNARE binding"/>
    <property type="evidence" value="ECO:0007669"/>
    <property type="project" value="TreeGrafter"/>
</dbReference>
<protein>
    <submittedName>
        <fullName evidence="2">Synaptotagmin-2</fullName>
    </submittedName>
</protein>
<dbReference type="GO" id="GO:0017156">
    <property type="term" value="P:calcium-ion regulated exocytosis"/>
    <property type="evidence" value="ECO:0007669"/>
    <property type="project" value="TreeGrafter"/>
</dbReference>
<dbReference type="InterPro" id="IPR035892">
    <property type="entry name" value="C2_domain_sf"/>
</dbReference>
<dbReference type="PANTHER" id="PTHR10024">
    <property type="entry name" value="SYNAPTOTAGMIN"/>
    <property type="match status" value="1"/>
</dbReference>
<dbReference type="SMART" id="SM00239">
    <property type="entry name" value="C2"/>
    <property type="match status" value="2"/>
</dbReference>
<sequence length="272" mass="31171">MEATGLRSTCDTETLDAYVSLKQTTSKHGKLLQIGKAYKTDVQRKTKLPRWNYNCSFEVTPSDLTFVTLIFDVFDHDSIGQDRHIGRLTVSLSNFNVNEYTGKFHEDKGQLQPGEARSEGLGELCVGLTYKPKVDRLEVVVYEARQLGVFNLISIDESYRVNVRVELRYRRKLLGTFITESKSDLVNPYFNEKVQFNLQKRFITEAYVLCRLRLARRLSGTLEIATLTIGPNSEPATGAKHWEEMLRNSPRTHVLWHIWIHSPTKAAQCSIL</sequence>
<dbReference type="GO" id="GO:0070382">
    <property type="term" value="C:exocytic vesicle"/>
    <property type="evidence" value="ECO:0007669"/>
    <property type="project" value="TreeGrafter"/>
</dbReference>
<dbReference type="CDD" id="cd00030">
    <property type="entry name" value="C2"/>
    <property type="match status" value="1"/>
</dbReference>
<dbReference type="GO" id="GO:0005509">
    <property type="term" value="F:calcium ion binding"/>
    <property type="evidence" value="ECO:0007669"/>
    <property type="project" value="TreeGrafter"/>
</dbReference>
<dbReference type="OrthoDB" id="10259057at2759"/>
<dbReference type="GO" id="GO:0005544">
    <property type="term" value="F:calcium-dependent phospholipid binding"/>
    <property type="evidence" value="ECO:0007669"/>
    <property type="project" value="TreeGrafter"/>
</dbReference>
<name>A0A8J4TC47_9TREM</name>
<dbReference type="Pfam" id="PF00168">
    <property type="entry name" value="C2"/>
    <property type="match status" value="2"/>
</dbReference>
<dbReference type="Proteomes" id="UP000748531">
    <property type="component" value="Unassembled WGS sequence"/>
</dbReference>
<dbReference type="EMBL" id="LUCH01001340">
    <property type="protein sequence ID" value="KAF5403243.1"/>
    <property type="molecule type" value="Genomic_DNA"/>
</dbReference>
<dbReference type="SUPFAM" id="SSF49562">
    <property type="entry name" value="C2 domain (Calcium/lipid-binding domain, CaLB)"/>
    <property type="match status" value="2"/>
</dbReference>
<evidence type="ECO:0000313" key="3">
    <source>
        <dbReference type="Proteomes" id="UP000748531"/>
    </source>
</evidence>
<gene>
    <name evidence="2" type="ORF">PHET_03158</name>
</gene>
<feature type="domain" description="C2" evidence="1">
    <location>
        <begin position="1"/>
        <end position="105"/>
    </location>
</feature>
<dbReference type="PROSITE" id="PS50004">
    <property type="entry name" value="C2"/>
    <property type="match status" value="1"/>
</dbReference>
<dbReference type="GO" id="GO:0001786">
    <property type="term" value="F:phosphatidylserine binding"/>
    <property type="evidence" value="ECO:0007669"/>
    <property type="project" value="TreeGrafter"/>
</dbReference>
<reference evidence="2" key="1">
    <citation type="submission" date="2019-05" db="EMBL/GenBank/DDBJ databases">
        <title>Annotation for the trematode Paragonimus heterotremus.</title>
        <authorList>
            <person name="Choi Y.-J."/>
        </authorList>
    </citation>
    <scope>NUCLEOTIDE SEQUENCE</scope>
    <source>
        <strain evidence="2">LC</strain>
    </source>
</reference>
<comment type="caution">
    <text evidence="2">The sequence shown here is derived from an EMBL/GenBank/DDBJ whole genome shotgun (WGS) entry which is preliminary data.</text>
</comment>
<dbReference type="InterPro" id="IPR000008">
    <property type="entry name" value="C2_dom"/>
</dbReference>
<organism evidence="2 3">
    <name type="scientific">Paragonimus heterotremus</name>
    <dbReference type="NCBI Taxonomy" id="100268"/>
    <lineage>
        <taxon>Eukaryota</taxon>
        <taxon>Metazoa</taxon>
        <taxon>Spiralia</taxon>
        <taxon>Lophotrochozoa</taxon>
        <taxon>Platyhelminthes</taxon>
        <taxon>Trematoda</taxon>
        <taxon>Digenea</taxon>
        <taxon>Plagiorchiida</taxon>
        <taxon>Troglotremata</taxon>
        <taxon>Troglotrematidae</taxon>
        <taxon>Paragonimus</taxon>
    </lineage>
</organism>
<dbReference type="Gene3D" id="2.60.40.150">
    <property type="entry name" value="C2 domain"/>
    <property type="match status" value="2"/>
</dbReference>
<proteinExistence type="predicted"/>